<feature type="non-terminal residue" evidence="2">
    <location>
        <position position="1"/>
    </location>
</feature>
<comment type="caution">
    <text evidence="2">The sequence shown here is derived from an EMBL/GenBank/DDBJ whole genome shotgun (WGS) entry which is preliminary data.</text>
</comment>
<dbReference type="NCBIfam" id="TIGR03605">
    <property type="entry name" value="antibiot_sagB"/>
    <property type="match status" value="1"/>
</dbReference>
<accession>X1GHZ8</accession>
<dbReference type="AlphaFoldDB" id="X1GHZ8"/>
<dbReference type="EMBL" id="BARU01021109">
    <property type="protein sequence ID" value="GAH56822.1"/>
    <property type="molecule type" value="Genomic_DNA"/>
</dbReference>
<dbReference type="GO" id="GO:0016491">
    <property type="term" value="F:oxidoreductase activity"/>
    <property type="evidence" value="ECO:0007669"/>
    <property type="project" value="InterPro"/>
</dbReference>
<evidence type="ECO:0000313" key="2">
    <source>
        <dbReference type="EMBL" id="GAH56822.1"/>
    </source>
</evidence>
<protein>
    <recommendedName>
        <fullName evidence="1">Nitroreductase domain-containing protein</fullName>
    </recommendedName>
</protein>
<dbReference type="InterPro" id="IPR020051">
    <property type="entry name" value="SagB-type_dehydrogenase"/>
</dbReference>
<dbReference type="InterPro" id="IPR052544">
    <property type="entry name" value="Bacteriocin_Proc_Enz"/>
</dbReference>
<reference evidence="2" key="1">
    <citation type="journal article" date="2014" name="Front. Microbiol.">
        <title>High frequency of phylogenetically diverse reductive dehalogenase-homologous genes in deep subseafloor sedimentary metagenomes.</title>
        <authorList>
            <person name="Kawai M."/>
            <person name="Futagami T."/>
            <person name="Toyoda A."/>
            <person name="Takaki Y."/>
            <person name="Nishi S."/>
            <person name="Hori S."/>
            <person name="Arai W."/>
            <person name="Tsubouchi T."/>
            <person name="Morono Y."/>
            <person name="Uchiyama I."/>
            <person name="Ito T."/>
            <person name="Fujiyama A."/>
            <person name="Inagaki F."/>
            <person name="Takami H."/>
        </authorList>
    </citation>
    <scope>NUCLEOTIDE SEQUENCE</scope>
    <source>
        <strain evidence="2">Expedition CK06-06</strain>
    </source>
</reference>
<dbReference type="InterPro" id="IPR029479">
    <property type="entry name" value="Nitroreductase"/>
</dbReference>
<organism evidence="2">
    <name type="scientific">marine sediment metagenome</name>
    <dbReference type="NCBI Taxonomy" id="412755"/>
    <lineage>
        <taxon>unclassified sequences</taxon>
        <taxon>metagenomes</taxon>
        <taxon>ecological metagenomes</taxon>
    </lineage>
</organism>
<dbReference type="CDD" id="cd02142">
    <property type="entry name" value="McbC_SagB-like_oxidoreductase"/>
    <property type="match status" value="1"/>
</dbReference>
<dbReference type="Pfam" id="PF00881">
    <property type="entry name" value="Nitroreductase"/>
    <property type="match status" value="1"/>
</dbReference>
<sequence>IPLELFVVTGDGFSRYLPAKHSLEKLTEQDLRSALASAALGQEFVEAAPLTLVFAAQFSRTTNRYGQRGVRYVYMEAGHAAQNVHLQAESLGLGSVAVGAFDDGSVSKVLSLPDYLEPIYMVVVGYCRG</sequence>
<dbReference type="Gene3D" id="3.40.109.10">
    <property type="entry name" value="NADH Oxidase"/>
    <property type="match status" value="1"/>
</dbReference>
<dbReference type="InterPro" id="IPR000415">
    <property type="entry name" value="Nitroreductase-like"/>
</dbReference>
<gene>
    <name evidence="2" type="ORF">S03H2_34575</name>
</gene>
<name>X1GHZ8_9ZZZZ</name>
<dbReference type="SUPFAM" id="SSF55469">
    <property type="entry name" value="FMN-dependent nitroreductase-like"/>
    <property type="match status" value="1"/>
</dbReference>
<dbReference type="PANTHER" id="PTHR43745">
    <property type="entry name" value="NITROREDUCTASE MJ1384-RELATED"/>
    <property type="match status" value="1"/>
</dbReference>
<dbReference type="PANTHER" id="PTHR43745:SF2">
    <property type="entry name" value="NITROREDUCTASE MJ1384-RELATED"/>
    <property type="match status" value="1"/>
</dbReference>
<evidence type="ECO:0000259" key="1">
    <source>
        <dbReference type="Pfam" id="PF00881"/>
    </source>
</evidence>
<proteinExistence type="predicted"/>
<feature type="domain" description="Nitroreductase" evidence="1">
    <location>
        <begin position="2"/>
        <end position="126"/>
    </location>
</feature>